<name>A0A9Q0GE18_9ROSI</name>
<organism evidence="2 3">
    <name type="scientific">Turnera subulata</name>
    <dbReference type="NCBI Taxonomy" id="218843"/>
    <lineage>
        <taxon>Eukaryota</taxon>
        <taxon>Viridiplantae</taxon>
        <taxon>Streptophyta</taxon>
        <taxon>Embryophyta</taxon>
        <taxon>Tracheophyta</taxon>
        <taxon>Spermatophyta</taxon>
        <taxon>Magnoliopsida</taxon>
        <taxon>eudicotyledons</taxon>
        <taxon>Gunneridae</taxon>
        <taxon>Pentapetalae</taxon>
        <taxon>rosids</taxon>
        <taxon>fabids</taxon>
        <taxon>Malpighiales</taxon>
        <taxon>Passifloraceae</taxon>
        <taxon>Turnera</taxon>
    </lineage>
</organism>
<evidence type="ECO:0000256" key="1">
    <source>
        <dbReference type="SAM" id="MobiDB-lite"/>
    </source>
</evidence>
<keyword evidence="3" id="KW-1185">Reference proteome</keyword>
<feature type="compositionally biased region" description="Basic and acidic residues" evidence="1">
    <location>
        <begin position="22"/>
        <end position="37"/>
    </location>
</feature>
<protein>
    <submittedName>
        <fullName evidence="2">Uncharacterized protein</fullName>
    </submittedName>
</protein>
<gene>
    <name evidence="2" type="ORF">Tsubulata_018537</name>
</gene>
<reference evidence="2" key="2">
    <citation type="journal article" date="2023" name="Plants (Basel)">
        <title>Annotation of the Turnera subulata (Passifloraceae) Draft Genome Reveals the S-Locus Evolved after the Divergence of Turneroideae from Passifloroideae in a Stepwise Manner.</title>
        <authorList>
            <person name="Henning P.M."/>
            <person name="Roalson E.H."/>
            <person name="Mir W."/>
            <person name="McCubbin A.G."/>
            <person name="Shore J.S."/>
        </authorList>
    </citation>
    <scope>NUCLEOTIDE SEQUENCE</scope>
    <source>
        <strain evidence="2">F60SS</strain>
    </source>
</reference>
<evidence type="ECO:0000313" key="2">
    <source>
        <dbReference type="EMBL" id="KAJ4847943.1"/>
    </source>
</evidence>
<proteinExistence type="predicted"/>
<sequence>MEKFVKDLKQRYLNLIESIKGRRDSAGKEDGVATKEEPVEEFSVEERATVVTARGPKRPTPPKGPPPQTA</sequence>
<feature type="compositionally biased region" description="Pro residues" evidence="1">
    <location>
        <begin position="58"/>
        <end position="70"/>
    </location>
</feature>
<dbReference type="AlphaFoldDB" id="A0A9Q0GE18"/>
<dbReference type="Proteomes" id="UP001141552">
    <property type="component" value="Unassembled WGS sequence"/>
</dbReference>
<accession>A0A9Q0GE18</accession>
<dbReference type="EMBL" id="JAKUCV010001035">
    <property type="protein sequence ID" value="KAJ4847943.1"/>
    <property type="molecule type" value="Genomic_DNA"/>
</dbReference>
<feature type="region of interest" description="Disordered" evidence="1">
    <location>
        <begin position="22"/>
        <end position="70"/>
    </location>
</feature>
<comment type="caution">
    <text evidence="2">The sequence shown here is derived from an EMBL/GenBank/DDBJ whole genome shotgun (WGS) entry which is preliminary data.</text>
</comment>
<evidence type="ECO:0000313" key="3">
    <source>
        <dbReference type="Proteomes" id="UP001141552"/>
    </source>
</evidence>
<reference evidence="2" key="1">
    <citation type="submission" date="2022-02" db="EMBL/GenBank/DDBJ databases">
        <authorList>
            <person name="Henning P.M."/>
            <person name="McCubbin A.G."/>
            <person name="Shore J.S."/>
        </authorList>
    </citation>
    <scope>NUCLEOTIDE SEQUENCE</scope>
    <source>
        <strain evidence="2">F60SS</strain>
        <tissue evidence="2">Leaves</tissue>
    </source>
</reference>